<evidence type="ECO:0000256" key="2">
    <source>
        <dbReference type="ARBA" id="ARBA00004948"/>
    </source>
</evidence>
<evidence type="ECO:0000256" key="4">
    <source>
        <dbReference type="ARBA" id="ARBA00011881"/>
    </source>
</evidence>
<evidence type="ECO:0000256" key="6">
    <source>
        <dbReference type="ARBA" id="ARBA00013647"/>
    </source>
</evidence>
<feature type="domain" description="Thiaminase-2/PQQC" evidence="9">
    <location>
        <begin position="20"/>
        <end position="222"/>
    </location>
</feature>
<proteinExistence type="inferred from homology"/>
<dbReference type="Proteomes" id="UP000182429">
    <property type="component" value="Unassembled WGS sequence"/>
</dbReference>
<dbReference type="RefSeq" id="WP_074686029.1">
    <property type="nucleotide sequence ID" value="NZ_FNNF01000009.1"/>
</dbReference>
<dbReference type="Pfam" id="PF03070">
    <property type="entry name" value="TENA_THI-4"/>
    <property type="match status" value="1"/>
</dbReference>
<dbReference type="EC" id="3.5.99.2" evidence="5"/>
<dbReference type="PANTHER" id="PTHR43198:SF2">
    <property type="entry name" value="SI:CH1073-67J19.1-RELATED"/>
    <property type="match status" value="1"/>
</dbReference>
<dbReference type="GO" id="GO:0005829">
    <property type="term" value="C:cytosol"/>
    <property type="evidence" value="ECO:0007669"/>
    <property type="project" value="TreeGrafter"/>
</dbReference>
<evidence type="ECO:0000313" key="10">
    <source>
        <dbReference type="EMBL" id="SDW29540.1"/>
    </source>
</evidence>
<evidence type="ECO:0000256" key="7">
    <source>
        <dbReference type="ARBA" id="ARBA00022977"/>
    </source>
</evidence>
<comment type="pathway">
    <text evidence="2">Cofactor biosynthesis; thiamine diphosphate biosynthesis.</text>
</comment>
<organism evidence="10 11">
    <name type="scientific">Kandleria vitulina</name>
    <dbReference type="NCBI Taxonomy" id="1630"/>
    <lineage>
        <taxon>Bacteria</taxon>
        <taxon>Bacillati</taxon>
        <taxon>Bacillota</taxon>
        <taxon>Erysipelotrichia</taxon>
        <taxon>Erysipelotrichales</taxon>
        <taxon>Coprobacillaceae</taxon>
        <taxon>Kandleria</taxon>
    </lineage>
</organism>
<dbReference type="STRING" id="1630.SAMN05216514_11088"/>
<dbReference type="CDD" id="cd19361">
    <property type="entry name" value="TenA_C_HP1287-like"/>
    <property type="match status" value="1"/>
</dbReference>
<comment type="catalytic activity">
    <reaction evidence="1">
        <text>4-amino-5-aminomethyl-2-methylpyrimidine + H2O = 4-amino-5-hydroxymethyl-2-methylpyrimidine + NH4(+)</text>
        <dbReference type="Rhea" id="RHEA:31799"/>
        <dbReference type="ChEBI" id="CHEBI:15377"/>
        <dbReference type="ChEBI" id="CHEBI:16892"/>
        <dbReference type="ChEBI" id="CHEBI:28938"/>
        <dbReference type="ChEBI" id="CHEBI:63416"/>
        <dbReference type="EC" id="3.5.99.2"/>
    </reaction>
</comment>
<protein>
    <recommendedName>
        <fullName evidence="6">Aminopyrimidine aminohydrolase</fullName>
        <ecNumber evidence="5">3.5.99.2</ecNumber>
    </recommendedName>
</protein>
<dbReference type="SUPFAM" id="SSF48613">
    <property type="entry name" value="Heme oxygenase-like"/>
    <property type="match status" value="1"/>
</dbReference>
<evidence type="ECO:0000259" key="9">
    <source>
        <dbReference type="Pfam" id="PF03070"/>
    </source>
</evidence>
<dbReference type="eggNOG" id="COG0819">
    <property type="taxonomic scope" value="Bacteria"/>
</dbReference>
<dbReference type="GO" id="GO:0009229">
    <property type="term" value="P:thiamine diphosphate biosynthetic process"/>
    <property type="evidence" value="ECO:0007669"/>
    <property type="project" value="UniProtKB-UniPathway"/>
</dbReference>
<evidence type="ECO:0000256" key="1">
    <source>
        <dbReference type="ARBA" id="ARBA00001881"/>
    </source>
</evidence>
<evidence type="ECO:0000256" key="3">
    <source>
        <dbReference type="ARBA" id="ARBA00010264"/>
    </source>
</evidence>
<comment type="similarity">
    <text evidence="3">Belongs to the TenA family.</text>
</comment>
<dbReference type="InterPro" id="IPR050967">
    <property type="entry name" value="Thiamine_Salvage_TenA"/>
</dbReference>
<keyword evidence="7" id="KW-0784">Thiamine biosynthesis</keyword>
<dbReference type="InterPro" id="IPR004305">
    <property type="entry name" value="Thiaminase-2/PQQC"/>
</dbReference>
<accession>A0A1H2SD71</accession>
<dbReference type="InterPro" id="IPR016084">
    <property type="entry name" value="Haem_Oase-like_multi-hlx"/>
</dbReference>
<sequence length="224" mass="26581">MSQSLRRSDNLKFTDLLFKRVSVLWDNEVNNDFIVQMAKGVLDIERFKNYLMQDYFYLLDYLDILKKLKNMCVHECLSNHLDKMINETMHETYSVHVPYMNRVGITQKEIFNCKIKPVIKDYISYIKSVIEKHTMLGGAIALLQCSWGYAYVSEKAWKLYGNDEHSVYKDWFDAYSTGSYIDANQDWIDLINEMTRFLDTDQAEILCDIFVKCAQFENQFWNVL</sequence>
<evidence type="ECO:0000256" key="5">
    <source>
        <dbReference type="ARBA" id="ARBA00012684"/>
    </source>
</evidence>
<reference evidence="10 11" key="1">
    <citation type="submission" date="2016-10" db="EMBL/GenBank/DDBJ databases">
        <authorList>
            <person name="de Groot N.N."/>
        </authorList>
    </citation>
    <scope>NUCLEOTIDE SEQUENCE [LARGE SCALE GENOMIC DNA]</scope>
    <source>
        <strain evidence="10 11">S3b</strain>
    </source>
</reference>
<dbReference type="AlphaFoldDB" id="A0A1H2SD71"/>
<dbReference type="UniPathway" id="UPA00060"/>
<gene>
    <name evidence="10" type="ORF">SAMN04487759_1099</name>
</gene>
<evidence type="ECO:0000313" key="11">
    <source>
        <dbReference type="Proteomes" id="UP000182429"/>
    </source>
</evidence>
<dbReference type="PANTHER" id="PTHR43198">
    <property type="entry name" value="BIFUNCTIONAL TH2 PROTEIN"/>
    <property type="match status" value="1"/>
</dbReference>
<dbReference type="GO" id="GO:0009228">
    <property type="term" value="P:thiamine biosynthetic process"/>
    <property type="evidence" value="ECO:0007669"/>
    <property type="project" value="UniProtKB-KW"/>
</dbReference>
<dbReference type="GO" id="GO:0050334">
    <property type="term" value="F:thiaminase activity"/>
    <property type="evidence" value="ECO:0007669"/>
    <property type="project" value="UniProtKB-EC"/>
</dbReference>
<dbReference type="EMBL" id="FNNF01000009">
    <property type="protein sequence ID" value="SDW29540.1"/>
    <property type="molecule type" value="Genomic_DNA"/>
</dbReference>
<dbReference type="Gene3D" id="1.20.910.10">
    <property type="entry name" value="Heme oxygenase-like"/>
    <property type="match status" value="1"/>
</dbReference>
<comment type="catalytic activity">
    <reaction evidence="8">
        <text>thiamine + H2O = 5-(2-hydroxyethyl)-4-methylthiazole + 4-amino-5-hydroxymethyl-2-methylpyrimidine + H(+)</text>
        <dbReference type="Rhea" id="RHEA:17509"/>
        <dbReference type="ChEBI" id="CHEBI:15377"/>
        <dbReference type="ChEBI" id="CHEBI:15378"/>
        <dbReference type="ChEBI" id="CHEBI:16892"/>
        <dbReference type="ChEBI" id="CHEBI:17957"/>
        <dbReference type="ChEBI" id="CHEBI:18385"/>
        <dbReference type="EC" id="3.5.99.2"/>
    </reaction>
</comment>
<name>A0A1H2SD71_9FIRM</name>
<evidence type="ECO:0000256" key="8">
    <source>
        <dbReference type="ARBA" id="ARBA00048337"/>
    </source>
</evidence>
<comment type="subunit">
    <text evidence="4">Homotetramer.</text>
</comment>